<organism evidence="2 3">
    <name type="scientific">Tumebacillus flagellatus</name>
    <dbReference type="NCBI Taxonomy" id="1157490"/>
    <lineage>
        <taxon>Bacteria</taxon>
        <taxon>Bacillati</taxon>
        <taxon>Bacillota</taxon>
        <taxon>Bacilli</taxon>
        <taxon>Bacillales</taxon>
        <taxon>Alicyclobacillaceae</taxon>
        <taxon>Tumebacillus</taxon>
    </lineage>
</organism>
<feature type="transmembrane region" description="Helical" evidence="1">
    <location>
        <begin position="360"/>
        <end position="378"/>
    </location>
</feature>
<dbReference type="Proteomes" id="UP000027931">
    <property type="component" value="Unassembled WGS sequence"/>
</dbReference>
<name>A0A074LMA8_9BACL</name>
<feature type="transmembrane region" description="Helical" evidence="1">
    <location>
        <begin position="12"/>
        <end position="31"/>
    </location>
</feature>
<keyword evidence="3" id="KW-1185">Reference proteome</keyword>
<evidence type="ECO:0000313" key="3">
    <source>
        <dbReference type="Proteomes" id="UP000027931"/>
    </source>
</evidence>
<gene>
    <name evidence="2" type="ORF">EL26_23040</name>
</gene>
<dbReference type="EMBL" id="JMIR01000050">
    <property type="protein sequence ID" value="KEO81018.1"/>
    <property type="molecule type" value="Genomic_DNA"/>
</dbReference>
<evidence type="ECO:0000256" key="1">
    <source>
        <dbReference type="SAM" id="Phobius"/>
    </source>
</evidence>
<proteinExistence type="predicted"/>
<feature type="transmembrane region" description="Helical" evidence="1">
    <location>
        <begin position="220"/>
        <end position="237"/>
    </location>
</feature>
<comment type="caution">
    <text evidence="2">The sequence shown here is derived from an EMBL/GenBank/DDBJ whole genome shotgun (WGS) entry which is preliminary data.</text>
</comment>
<evidence type="ECO:0000313" key="2">
    <source>
        <dbReference type="EMBL" id="KEO81018.1"/>
    </source>
</evidence>
<feature type="transmembrane region" description="Helical" evidence="1">
    <location>
        <begin position="138"/>
        <end position="160"/>
    </location>
</feature>
<feature type="transmembrane region" description="Helical" evidence="1">
    <location>
        <begin position="316"/>
        <end position="339"/>
    </location>
</feature>
<feature type="transmembrane region" description="Helical" evidence="1">
    <location>
        <begin position="242"/>
        <end position="259"/>
    </location>
</feature>
<protein>
    <submittedName>
        <fullName evidence="2">Uncharacterized protein</fullName>
    </submittedName>
</protein>
<feature type="transmembrane region" description="Helical" evidence="1">
    <location>
        <begin position="83"/>
        <end position="99"/>
    </location>
</feature>
<reference evidence="2 3" key="1">
    <citation type="journal article" date="2013" name="Int. J. Syst. Evol. Microbiol.">
        <title>Tumebacillus flagellatus sp. nov., an alpha-amylase/pullulanase-producing bacterium isolated from cassava wastewater.</title>
        <authorList>
            <person name="Wang Q."/>
            <person name="Xie N."/>
            <person name="Qin Y."/>
            <person name="Shen N."/>
            <person name="Zhu J."/>
            <person name="Mi H."/>
            <person name="Huang R."/>
        </authorList>
    </citation>
    <scope>NUCLEOTIDE SEQUENCE [LARGE SCALE GENOMIC DNA]</scope>
    <source>
        <strain evidence="2 3">GST4</strain>
    </source>
</reference>
<keyword evidence="1" id="KW-0812">Transmembrane</keyword>
<feature type="transmembrane region" description="Helical" evidence="1">
    <location>
        <begin position="166"/>
        <end position="185"/>
    </location>
</feature>
<feature type="transmembrane region" description="Helical" evidence="1">
    <location>
        <begin position="43"/>
        <end position="63"/>
    </location>
</feature>
<dbReference type="STRING" id="1157490.EL26_23040"/>
<dbReference type="AlphaFoldDB" id="A0A074LMA8"/>
<dbReference type="RefSeq" id="WP_038094363.1">
    <property type="nucleotide sequence ID" value="NZ_JMIR01000050.1"/>
</dbReference>
<accession>A0A074LMA8</accession>
<sequence length="417" mass="47235">MKPRGFSTTAAKLFFWYASLHYSYVWLLNFNPHQVEYPGFGGVYLYLILKNAVWLGVLALLAVRSDPERKTLVIRGLVPRGHLMLLFVTGMLLLLISFWKQPTEVFIDMIDLLGFSFATVLAEFVLRDEADLPSYTRLIRWIAWVVLGIGLYQKAIGFVGPHFGRIISTLGGPELLSLFSIFLLGQFLWQLRHPTKGMDVVWSLAGIVWVGLIQLYTVTVAGQVAMVVYLLVCAAVLGGRALWLAGLGLTGLMIAAWQSELFQETLYKLQKLSGDTADIGRLAEHRMFWDFFVKKSTWIEWLFGAEHGLMKFENQFYFLAYNYGVPVLVAFLLLLWNALLAGWRAWRAVSVQGERKHADLAFVNLAYFVIVLLVSNITPYLTSFPVNVFAWFGLGAALQVRTWKRPGRDRGESACGW</sequence>
<keyword evidence="1" id="KW-1133">Transmembrane helix</keyword>
<keyword evidence="1" id="KW-0472">Membrane</keyword>